<dbReference type="SUPFAM" id="SSF57667">
    <property type="entry name" value="beta-beta-alpha zinc fingers"/>
    <property type="match status" value="1"/>
</dbReference>
<evidence type="ECO:0000256" key="2">
    <source>
        <dbReference type="ARBA" id="ARBA00022723"/>
    </source>
</evidence>
<evidence type="ECO:0000256" key="1">
    <source>
        <dbReference type="ARBA" id="ARBA00004123"/>
    </source>
</evidence>
<gene>
    <name evidence="14" type="ORF">PHET_01444</name>
</gene>
<dbReference type="InterPro" id="IPR013087">
    <property type="entry name" value="Znf_C2H2_type"/>
</dbReference>
<feature type="compositionally biased region" description="Polar residues" evidence="12">
    <location>
        <begin position="604"/>
        <end position="618"/>
    </location>
</feature>
<proteinExistence type="predicted"/>
<evidence type="ECO:0000256" key="4">
    <source>
        <dbReference type="ARBA" id="ARBA00022771"/>
    </source>
</evidence>
<evidence type="ECO:0000256" key="6">
    <source>
        <dbReference type="ARBA" id="ARBA00023015"/>
    </source>
</evidence>
<evidence type="ECO:0000259" key="13">
    <source>
        <dbReference type="PROSITE" id="PS50157"/>
    </source>
</evidence>
<protein>
    <recommendedName>
        <fullName evidence="13">C2H2-type domain-containing protein</fullName>
    </recommendedName>
</protein>
<dbReference type="GO" id="GO:0000978">
    <property type="term" value="F:RNA polymerase II cis-regulatory region sequence-specific DNA binding"/>
    <property type="evidence" value="ECO:0007669"/>
    <property type="project" value="TreeGrafter"/>
</dbReference>
<dbReference type="SMART" id="SM00451">
    <property type="entry name" value="ZnF_U1"/>
    <property type="match status" value="3"/>
</dbReference>
<evidence type="ECO:0000256" key="10">
    <source>
        <dbReference type="ARBA" id="ARBA00023242"/>
    </source>
</evidence>
<sequence>MVSPDPFQHTNPLLLVGRELAPASPAKLCSYCLTKTSHPRLGRGETYVCGYKPYRCEVCNYSTTTKGNLAIHQQSDKHLNNMQELEQATLQRTNKLAETTLKPGDNPDLNSSVQCESSLKLSHCSPTISPANPDGRSSLHTMLSVRRDQHMHGVQHPIPIELSATFPSFGVYGSGEYTIPLFDITQPASDIPTTEQFLAKLTESSPYPLACQICCAFTTDKLDVLLRHAERNRVPIDQDPLTSSLTTHTGGVWLCRLCVYKSPLKANFQLHCKTEKHAQRLSFLLHVSEGGPANQLRVLAPVNPRPGGLESLPVGVIEPVQPGSYGHLFELTQNGLHIKHGLSLSSTTQLACLACNVFTTSVHKFRIHCQCPRHLQAVQLFHNLVAARSDLWNRLATFSLAYVDLIRKNCDSEVSELTSPGPSKQIVDNRFGQALYGLSRLLTQLRVGYSCRCDCTVDISHPMEKRKTFIDLIKALSHWHSPEHQQRLVHQKPHSAINETIVPNLLCSADLETFEVIWRLGDLEGSVDELPNLFANLMVPDYMNRREVAHQMGQDNQDITESASDRKSSTHSAKRSLAGLHSATSPFKDLKNLVDPFDYDAISDNEQQTSQDSDQLSAWGNAKEREKPDETIMCHITESADQLCYDSDSRHTAGAQAEQFSFKVDVEASQPDPMTNMQTGEHFDKNYSEQIVRRIHTYPDKSVGKHDCSLPFQRAQSAPLLDSSLPDLLKVPRCTSNLCDLIHVEEKPYLRPKSVDFCPQTGPHGAHSNSADKPLNFISARWSLLHLGHASRMAINTPDASRGGGNRDTKLAVSMRLNE</sequence>
<reference evidence="14" key="1">
    <citation type="submission" date="2019-05" db="EMBL/GenBank/DDBJ databases">
        <title>Annotation for the trematode Paragonimus heterotremus.</title>
        <authorList>
            <person name="Choi Y.-J."/>
        </authorList>
    </citation>
    <scope>NUCLEOTIDE SEQUENCE</scope>
    <source>
        <strain evidence="14">LC</strain>
    </source>
</reference>
<dbReference type="GO" id="GO:0000981">
    <property type="term" value="F:DNA-binding transcription factor activity, RNA polymerase II-specific"/>
    <property type="evidence" value="ECO:0007669"/>
    <property type="project" value="TreeGrafter"/>
</dbReference>
<keyword evidence="10" id="KW-0539">Nucleus</keyword>
<evidence type="ECO:0000256" key="11">
    <source>
        <dbReference type="PROSITE-ProRule" id="PRU00042"/>
    </source>
</evidence>
<keyword evidence="5" id="KW-0862">Zinc</keyword>
<feature type="region of interest" description="Disordered" evidence="12">
    <location>
        <begin position="552"/>
        <end position="580"/>
    </location>
</feature>
<feature type="region of interest" description="Disordered" evidence="12">
    <location>
        <begin position="604"/>
        <end position="623"/>
    </location>
</feature>
<feature type="compositionally biased region" description="Polar residues" evidence="12">
    <location>
        <begin position="553"/>
        <end position="562"/>
    </location>
</feature>
<evidence type="ECO:0000256" key="9">
    <source>
        <dbReference type="ARBA" id="ARBA00023163"/>
    </source>
</evidence>
<evidence type="ECO:0000313" key="15">
    <source>
        <dbReference type="Proteomes" id="UP000748531"/>
    </source>
</evidence>
<dbReference type="Proteomes" id="UP000748531">
    <property type="component" value="Unassembled WGS sequence"/>
</dbReference>
<dbReference type="AlphaFoldDB" id="A0A8J4TE55"/>
<evidence type="ECO:0000256" key="12">
    <source>
        <dbReference type="SAM" id="MobiDB-lite"/>
    </source>
</evidence>
<keyword evidence="7" id="KW-0238">DNA-binding</keyword>
<keyword evidence="9" id="KW-0804">Transcription</keyword>
<dbReference type="InterPro" id="IPR036236">
    <property type="entry name" value="Znf_C2H2_sf"/>
</dbReference>
<dbReference type="GO" id="GO:0008270">
    <property type="term" value="F:zinc ion binding"/>
    <property type="evidence" value="ECO:0007669"/>
    <property type="project" value="UniProtKB-KW"/>
</dbReference>
<dbReference type="PROSITE" id="PS50157">
    <property type="entry name" value="ZINC_FINGER_C2H2_2"/>
    <property type="match status" value="1"/>
</dbReference>
<comment type="caution">
    <text evidence="14">The sequence shown here is derived from an EMBL/GenBank/DDBJ whole genome shotgun (WGS) entry which is preliminary data.</text>
</comment>
<keyword evidence="15" id="KW-1185">Reference proteome</keyword>
<evidence type="ECO:0000256" key="8">
    <source>
        <dbReference type="ARBA" id="ARBA00023155"/>
    </source>
</evidence>
<dbReference type="EMBL" id="LUCH01000434">
    <property type="protein sequence ID" value="KAF5405148.1"/>
    <property type="molecule type" value="Genomic_DNA"/>
</dbReference>
<dbReference type="OrthoDB" id="6417226at2759"/>
<dbReference type="PANTHER" id="PTHR45891:SF3">
    <property type="entry name" value="ZINC FINGER PROTEIN 2"/>
    <property type="match status" value="1"/>
</dbReference>
<comment type="subcellular location">
    <subcellularLocation>
        <location evidence="1">Nucleus</location>
    </subcellularLocation>
</comment>
<dbReference type="InterPro" id="IPR051968">
    <property type="entry name" value="ZnFinger_Homeobox_TR"/>
</dbReference>
<dbReference type="InterPro" id="IPR003604">
    <property type="entry name" value="Matrin/U1-like-C_Znf_C2H2"/>
</dbReference>
<name>A0A8J4TE55_9TREM</name>
<dbReference type="SMART" id="SM00355">
    <property type="entry name" value="ZnF_C2H2"/>
    <property type="match status" value="3"/>
</dbReference>
<keyword evidence="8" id="KW-0371">Homeobox</keyword>
<evidence type="ECO:0000256" key="5">
    <source>
        <dbReference type="ARBA" id="ARBA00022833"/>
    </source>
</evidence>
<organism evidence="14 15">
    <name type="scientific">Paragonimus heterotremus</name>
    <dbReference type="NCBI Taxonomy" id="100268"/>
    <lineage>
        <taxon>Eukaryota</taxon>
        <taxon>Metazoa</taxon>
        <taxon>Spiralia</taxon>
        <taxon>Lophotrochozoa</taxon>
        <taxon>Platyhelminthes</taxon>
        <taxon>Trematoda</taxon>
        <taxon>Digenea</taxon>
        <taxon>Plagiorchiida</taxon>
        <taxon>Troglotremata</taxon>
        <taxon>Troglotrematidae</taxon>
        <taxon>Paragonimus</taxon>
    </lineage>
</organism>
<evidence type="ECO:0000256" key="3">
    <source>
        <dbReference type="ARBA" id="ARBA00022737"/>
    </source>
</evidence>
<accession>A0A8J4TE55</accession>
<keyword evidence="2" id="KW-0479">Metal-binding</keyword>
<dbReference type="Gene3D" id="3.30.160.60">
    <property type="entry name" value="Classic Zinc Finger"/>
    <property type="match status" value="1"/>
</dbReference>
<dbReference type="PANTHER" id="PTHR45891">
    <property type="entry name" value="ZINC FINGER HOMEOBOX PROTEIN"/>
    <property type="match status" value="1"/>
</dbReference>
<keyword evidence="3" id="KW-0677">Repeat</keyword>
<keyword evidence="6" id="KW-0805">Transcription regulation</keyword>
<evidence type="ECO:0000313" key="14">
    <source>
        <dbReference type="EMBL" id="KAF5405148.1"/>
    </source>
</evidence>
<dbReference type="FunFam" id="3.30.160.60:FF:000081">
    <property type="entry name" value="Zinc finger homeobox protein 4"/>
    <property type="match status" value="1"/>
</dbReference>
<dbReference type="GO" id="GO:0005634">
    <property type="term" value="C:nucleus"/>
    <property type="evidence" value="ECO:0007669"/>
    <property type="project" value="UniProtKB-SubCell"/>
</dbReference>
<keyword evidence="4 11" id="KW-0863">Zinc-finger</keyword>
<feature type="domain" description="C2H2-type" evidence="13">
    <location>
        <begin position="54"/>
        <end position="83"/>
    </location>
</feature>
<evidence type="ECO:0000256" key="7">
    <source>
        <dbReference type="ARBA" id="ARBA00023125"/>
    </source>
</evidence>